<organism evidence="1 2">
    <name type="scientific">Mucilaginibacter gotjawali</name>
    <dbReference type="NCBI Taxonomy" id="1550579"/>
    <lineage>
        <taxon>Bacteria</taxon>
        <taxon>Pseudomonadati</taxon>
        <taxon>Bacteroidota</taxon>
        <taxon>Sphingobacteriia</taxon>
        <taxon>Sphingobacteriales</taxon>
        <taxon>Sphingobacteriaceae</taxon>
        <taxon>Mucilaginibacter</taxon>
    </lineage>
</organism>
<protein>
    <submittedName>
        <fullName evidence="1">Uncharacterized protein</fullName>
    </submittedName>
</protein>
<reference evidence="1 2" key="1">
    <citation type="submission" date="2015-12" db="EMBL/GenBank/DDBJ databases">
        <title>Genome sequence of Mucilaginibacter gotjawali.</title>
        <authorList>
            <person name="Lee J.S."/>
            <person name="Lee K.C."/>
            <person name="Kim K.K."/>
            <person name="Lee B.W."/>
        </authorList>
    </citation>
    <scope>NUCLEOTIDE SEQUENCE [LARGE SCALE GENOMIC DNA]</scope>
    <source>
        <strain evidence="1 2">SA3-7</strain>
    </source>
</reference>
<dbReference type="PROSITE" id="PS51257">
    <property type="entry name" value="PROKAR_LIPOPROTEIN"/>
    <property type="match status" value="1"/>
</dbReference>
<dbReference type="AlphaFoldDB" id="A0A110B452"/>
<dbReference type="Proteomes" id="UP000218263">
    <property type="component" value="Chromosome"/>
</dbReference>
<dbReference type="OrthoDB" id="686440at2"/>
<keyword evidence="2" id="KW-1185">Reference proteome</keyword>
<dbReference type="KEGG" id="mgot:MgSA37_03758"/>
<dbReference type="EMBL" id="AP017313">
    <property type="protein sequence ID" value="BAU55568.1"/>
    <property type="molecule type" value="Genomic_DNA"/>
</dbReference>
<evidence type="ECO:0000313" key="1">
    <source>
        <dbReference type="EMBL" id="BAU55568.1"/>
    </source>
</evidence>
<dbReference type="RefSeq" id="WP_096353944.1">
    <property type="nucleotide sequence ID" value="NZ_AP017313.1"/>
</dbReference>
<gene>
    <name evidence="1" type="ORF">MgSA37_03758</name>
</gene>
<accession>A0A110B452</accession>
<name>A0A110B452_9SPHI</name>
<sequence length="112" mass="12494">MRKITLLLLMICALGISCSTTKKTVQSGAASVSRTENDGSSFEKAIVIQETHETPGIDAEYAWIRNKYPGSHTNSQALVYNKNKPFDILHITTADNNKVDVYFDISNFYGKF</sequence>
<evidence type="ECO:0000313" key="2">
    <source>
        <dbReference type="Proteomes" id="UP000218263"/>
    </source>
</evidence>
<proteinExistence type="predicted"/>